<dbReference type="EMBL" id="JADCUA010000028">
    <property type="protein sequence ID" value="KAH9830937.1"/>
    <property type="molecule type" value="Genomic_DNA"/>
</dbReference>
<dbReference type="RefSeq" id="XP_047774184.1">
    <property type="nucleotide sequence ID" value="XM_047921829.1"/>
</dbReference>
<dbReference type="GeneID" id="72002561"/>
<organism evidence="1 2">
    <name type="scientific">Rhodofomes roseus</name>
    <dbReference type="NCBI Taxonomy" id="34475"/>
    <lineage>
        <taxon>Eukaryota</taxon>
        <taxon>Fungi</taxon>
        <taxon>Dikarya</taxon>
        <taxon>Basidiomycota</taxon>
        <taxon>Agaricomycotina</taxon>
        <taxon>Agaricomycetes</taxon>
        <taxon>Polyporales</taxon>
        <taxon>Rhodofomes</taxon>
    </lineage>
</organism>
<sequence>MDYRWGRGPRGQYVDGHERKDVVTYHQTVFLPTLARNDDRIRTYDTNGDEIPYSGPRPMKHRLVIWFHDKSTFYANDQRRVYWVHKDEKAVPEPKGEGPSLMVVDFVSADHGWLGTPDAEESALVYFKAGKDQDGYFTNKEIVAQLEKAMDLVKKMPKGPSPSCPDTQWFGVDVKVKDADGRLVYGPDGKPLKHRVKMGNAKFADGSTQYLYYPDTFPEHPELAGKFKGMAQLLIERHPDQRAKIKGLRMECSKFKCPNACCFRRRTLQMSSLLLWMQAKHTAFQSCSCRNFIQN</sequence>
<gene>
    <name evidence="1" type="ORF">C8Q71DRAFT_727129</name>
</gene>
<comment type="caution">
    <text evidence="1">The sequence shown here is derived from an EMBL/GenBank/DDBJ whole genome shotgun (WGS) entry which is preliminary data.</text>
</comment>
<accession>A0ABQ8K2F0</accession>
<keyword evidence="2" id="KW-1185">Reference proteome</keyword>
<dbReference type="Proteomes" id="UP000814176">
    <property type="component" value="Unassembled WGS sequence"/>
</dbReference>
<evidence type="ECO:0008006" key="3">
    <source>
        <dbReference type="Google" id="ProtNLM"/>
    </source>
</evidence>
<protein>
    <recommendedName>
        <fullName evidence="3">EF-hand domain-containing protein</fullName>
    </recommendedName>
</protein>
<name>A0ABQ8K2F0_9APHY</name>
<reference evidence="1 2" key="1">
    <citation type="journal article" date="2021" name="Environ. Microbiol.">
        <title>Gene family expansions and transcriptome signatures uncover fungal adaptations to wood decay.</title>
        <authorList>
            <person name="Hage H."/>
            <person name="Miyauchi S."/>
            <person name="Viragh M."/>
            <person name="Drula E."/>
            <person name="Min B."/>
            <person name="Chaduli D."/>
            <person name="Navarro D."/>
            <person name="Favel A."/>
            <person name="Norest M."/>
            <person name="Lesage-Meessen L."/>
            <person name="Balint B."/>
            <person name="Merenyi Z."/>
            <person name="de Eugenio L."/>
            <person name="Morin E."/>
            <person name="Martinez A.T."/>
            <person name="Baldrian P."/>
            <person name="Stursova M."/>
            <person name="Martinez M.J."/>
            <person name="Novotny C."/>
            <person name="Magnuson J.K."/>
            <person name="Spatafora J.W."/>
            <person name="Maurice S."/>
            <person name="Pangilinan J."/>
            <person name="Andreopoulos W."/>
            <person name="LaButti K."/>
            <person name="Hundley H."/>
            <person name="Na H."/>
            <person name="Kuo A."/>
            <person name="Barry K."/>
            <person name="Lipzen A."/>
            <person name="Henrissat B."/>
            <person name="Riley R."/>
            <person name="Ahrendt S."/>
            <person name="Nagy L.G."/>
            <person name="Grigoriev I.V."/>
            <person name="Martin F."/>
            <person name="Rosso M.N."/>
        </authorList>
    </citation>
    <scope>NUCLEOTIDE SEQUENCE [LARGE SCALE GENOMIC DNA]</scope>
    <source>
        <strain evidence="1 2">CIRM-BRFM 1785</strain>
    </source>
</reference>
<evidence type="ECO:0000313" key="2">
    <source>
        <dbReference type="Proteomes" id="UP000814176"/>
    </source>
</evidence>
<evidence type="ECO:0000313" key="1">
    <source>
        <dbReference type="EMBL" id="KAH9830937.1"/>
    </source>
</evidence>
<proteinExistence type="predicted"/>